<dbReference type="InterPro" id="IPR013783">
    <property type="entry name" value="Ig-like_fold"/>
</dbReference>
<dbReference type="Proteomes" id="UP000249547">
    <property type="component" value="Unassembled WGS sequence"/>
</dbReference>
<evidence type="ECO:0000313" key="2">
    <source>
        <dbReference type="EMBL" id="RAJ05016.1"/>
    </source>
</evidence>
<comment type="caution">
    <text evidence="2">The sequence shown here is derived from an EMBL/GenBank/DDBJ whole genome shotgun (WGS) entry which is preliminary data.</text>
</comment>
<dbReference type="InterPro" id="IPR035986">
    <property type="entry name" value="PKD_dom_sf"/>
</dbReference>
<name>A0A327QK57_9BACT</name>
<organism evidence="2 3">
    <name type="scientific">Chitinophaga skermanii</name>
    <dbReference type="NCBI Taxonomy" id="331697"/>
    <lineage>
        <taxon>Bacteria</taxon>
        <taxon>Pseudomonadati</taxon>
        <taxon>Bacteroidota</taxon>
        <taxon>Chitinophagia</taxon>
        <taxon>Chitinophagales</taxon>
        <taxon>Chitinophagaceae</taxon>
        <taxon>Chitinophaga</taxon>
    </lineage>
</organism>
<dbReference type="SUPFAM" id="SSF49299">
    <property type="entry name" value="PKD domain"/>
    <property type="match status" value="1"/>
</dbReference>
<dbReference type="CDD" id="cd00146">
    <property type="entry name" value="PKD"/>
    <property type="match status" value="1"/>
</dbReference>
<protein>
    <recommendedName>
        <fullName evidence="1">PKD domain-containing protein</fullName>
    </recommendedName>
</protein>
<dbReference type="EMBL" id="QLLL01000004">
    <property type="protein sequence ID" value="RAJ05016.1"/>
    <property type="molecule type" value="Genomic_DNA"/>
</dbReference>
<proteinExistence type="predicted"/>
<dbReference type="InterPro" id="IPR000601">
    <property type="entry name" value="PKD_dom"/>
</dbReference>
<dbReference type="PROSITE" id="PS50093">
    <property type="entry name" value="PKD"/>
    <property type="match status" value="1"/>
</dbReference>
<dbReference type="Gene3D" id="2.60.40.10">
    <property type="entry name" value="Immunoglobulins"/>
    <property type="match status" value="1"/>
</dbReference>
<dbReference type="AlphaFoldDB" id="A0A327QK57"/>
<reference evidence="2 3" key="1">
    <citation type="submission" date="2018-06" db="EMBL/GenBank/DDBJ databases">
        <title>Genomic Encyclopedia of Archaeal and Bacterial Type Strains, Phase II (KMG-II): from individual species to whole genera.</title>
        <authorList>
            <person name="Goeker M."/>
        </authorList>
    </citation>
    <scope>NUCLEOTIDE SEQUENCE [LARGE SCALE GENOMIC DNA]</scope>
    <source>
        <strain evidence="2 3">DSM 23857</strain>
    </source>
</reference>
<sequence>MLGFNCKKSADAVVDCLGESLLTSIKVNVDATNPKLVHVEVNYSGSLTVASVTYNYGDGTTETLTAKTSSHVYTAAGTYTVTTSIKLTRGSSTCTPSPKKTITVN</sequence>
<evidence type="ECO:0000313" key="3">
    <source>
        <dbReference type="Proteomes" id="UP000249547"/>
    </source>
</evidence>
<gene>
    <name evidence="2" type="ORF">LX64_02170</name>
</gene>
<evidence type="ECO:0000259" key="1">
    <source>
        <dbReference type="PROSITE" id="PS50093"/>
    </source>
</evidence>
<dbReference type="Pfam" id="PF18911">
    <property type="entry name" value="PKD_4"/>
    <property type="match status" value="1"/>
</dbReference>
<accession>A0A327QK57</accession>
<keyword evidence="3" id="KW-1185">Reference proteome</keyword>
<feature type="domain" description="PKD" evidence="1">
    <location>
        <begin position="44"/>
        <end position="95"/>
    </location>
</feature>